<dbReference type="EMBL" id="JAHYIQ010000035">
    <property type="protein sequence ID" value="KAK1119664.1"/>
    <property type="molecule type" value="Genomic_DNA"/>
</dbReference>
<name>A0AA40KGS9_9HYME</name>
<protein>
    <submittedName>
        <fullName evidence="2">Uncharacterized protein</fullName>
    </submittedName>
</protein>
<evidence type="ECO:0000313" key="2">
    <source>
        <dbReference type="EMBL" id="KAK1119664.1"/>
    </source>
</evidence>
<sequence length="156" mass="17516">METKTKRRMQHLTTKFMAKPKVVTRRVPFHSYPLRRYQLIAWNTCVGSVTLENKTTAPTRCFASHPPETAEGAGTFPQSVEETEPELPPGEGGGGRNNVFRVNQKELGRASPQRTLVNGVGKVRIRGISSFTRESIDFVRLGRHQTNPSRRITDSP</sequence>
<evidence type="ECO:0000256" key="1">
    <source>
        <dbReference type="SAM" id="MobiDB-lite"/>
    </source>
</evidence>
<evidence type="ECO:0000313" key="3">
    <source>
        <dbReference type="Proteomes" id="UP001177670"/>
    </source>
</evidence>
<accession>A0AA40KGS9</accession>
<gene>
    <name evidence="2" type="ORF">K0M31_013083</name>
</gene>
<comment type="caution">
    <text evidence="2">The sequence shown here is derived from an EMBL/GenBank/DDBJ whole genome shotgun (WGS) entry which is preliminary data.</text>
</comment>
<dbReference type="AlphaFoldDB" id="A0AA40KGS9"/>
<proteinExistence type="predicted"/>
<organism evidence="2 3">
    <name type="scientific">Melipona bicolor</name>
    <dbReference type="NCBI Taxonomy" id="60889"/>
    <lineage>
        <taxon>Eukaryota</taxon>
        <taxon>Metazoa</taxon>
        <taxon>Ecdysozoa</taxon>
        <taxon>Arthropoda</taxon>
        <taxon>Hexapoda</taxon>
        <taxon>Insecta</taxon>
        <taxon>Pterygota</taxon>
        <taxon>Neoptera</taxon>
        <taxon>Endopterygota</taxon>
        <taxon>Hymenoptera</taxon>
        <taxon>Apocrita</taxon>
        <taxon>Aculeata</taxon>
        <taxon>Apoidea</taxon>
        <taxon>Anthophila</taxon>
        <taxon>Apidae</taxon>
        <taxon>Melipona</taxon>
    </lineage>
</organism>
<keyword evidence="3" id="KW-1185">Reference proteome</keyword>
<dbReference type="Proteomes" id="UP001177670">
    <property type="component" value="Unassembled WGS sequence"/>
</dbReference>
<feature type="region of interest" description="Disordered" evidence="1">
    <location>
        <begin position="59"/>
        <end position="107"/>
    </location>
</feature>
<reference evidence="2" key="1">
    <citation type="submission" date="2021-10" db="EMBL/GenBank/DDBJ databases">
        <title>Melipona bicolor Genome sequencing and assembly.</title>
        <authorList>
            <person name="Araujo N.S."/>
            <person name="Arias M.C."/>
        </authorList>
    </citation>
    <scope>NUCLEOTIDE SEQUENCE</scope>
    <source>
        <strain evidence="2">USP_2M_L1-L4_2017</strain>
        <tissue evidence="2">Whole body</tissue>
    </source>
</reference>